<keyword evidence="2" id="KW-1185">Reference proteome</keyword>
<reference evidence="1 2" key="1">
    <citation type="submission" date="2018-11" db="EMBL/GenBank/DDBJ databases">
        <authorList>
            <person name="Kleinhagauer T."/>
            <person name="Glaeser S.P."/>
            <person name="Spergser J."/>
            <person name="Ruckert C."/>
            <person name="Kaempfer P."/>
            <person name="Busse H.-J."/>
        </authorList>
    </citation>
    <scope>NUCLEOTIDE SEQUENCE [LARGE SCALE GENOMIC DNA]</scope>
    <source>
        <strain evidence="1 2">812CH</strain>
    </source>
</reference>
<dbReference type="InterPro" id="IPR021412">
    <property type="entry name" value="DUF3052"/>
</dbReference>
<dbReference type="EMBL" id="CP033898">
    <property type="protein sequence ID" value="AZA08845.1"/>
    <property type="molecule type" value="Genomic_DNA"/>
</dbReference>
<dbReference type="OrthoDB" id="5185945at2"/>
<evidence type="ECO:0000313" key="2">
    <source>
        <dbReference type="Proteomes" id="UP000271426"/>
    </source>
</evidence>
<dbReference type="Pfam" id="PF11253">
    <property type="entry name" value="DUF3052"/>
    <property type="match status" value="1"/>
</dbReference>
<accession>A0A3G6IT49</accession>
<organism evidence="1 2">
    <name type="scientific">Corynebacterium pseudopelargi</name>
    <dbReference type="NCBI Taxonomy" id="2080757"/>
    <lineage>
        <taxon>Bacteria</taxon>
        <taxon>Bacillati</taxon>
        <taxon>Actinomycetota</taxon>
        <taxon>Actinomycetes</taxon>
        <taxon>Mycobacteriales</taxon>
        <taxon>Corynebacteriaceae</taxon>
        <taxon>Corynebacterium</taxon>
    </lineage>
</organism>
<name>A0A3G6IT49_9CORY</name>
<dbReference type="KEGG" id="cpso:CPPEL_03580"/>
<gene>
    <name evidence="1" type="ORF">CPPEL_03580</name>
</gene>
<evidence type="ECO:0008006" key="3">
    <source>
        <dbReference type="Google" id="ProtNLM"/>
    </source>
</evidence>
<dbReference type="Proteomes" id="UP000271426">
    <property type="component" value="Chromosome"/>
</dbReference>
<dbReference type="RefSeq" id="WP_123959839.1">
    <property type="nucleotide sequence ID" value="NZ_CP033898.1"/>
</dbReference>
<protein>
    <recommendedName>
        <fullName evidence="3">DUF3052 domain-containing protein</fullName>
    </recommendedName>
</protein>
<dbReference type="AlphaFoldDB" id="A0A3G6IT49"/>
<evidence type="ECO:0000313" key="1">
    <source>
        <dbReference type="EMBL" id="AZA08845.1"/>
    </source>
</evidence>
<sequence>MNVKESKENYSGAEIAQLLGLSEGLTVQEIGWDEDADSSISEAIEDFIGSELLEEDTDEACDLVLLWWRSEDGDLGDGLVDAQRSLADNGRIWLLTPGTGKPGALEPGEISEAAQQAGFVQTKAERLGNWQGSCLVQAGVKH</sequence>
<proteinExistence type="predicted"/>